<feature type="chain" id="PRO_5046227128" evidence="2">
    <location>
        <begin position="25"/>
        <end position="816"/>
    </location>
</feature>
<protein>
    <submittedName>
        <fullName evidence="3">CxxxxCH/CxxCH domain-containing protein</fullName>
    </submittedName>
</protein>
<comment type="caution">
    <text evidence="3">The sequence shown here is derived from an EMBL/GenBank/DDBJ whole genome shotgun (WGS) entry which is preliminary data.</text>
</comment>
<dbReference type="Proteomes" id="UP000641025">
    <property type="component" value="Unassembled WGS sequence"/>
</dbReference>
<name>A0ABS0YWZ8_9BACT</name>
<dbReference type="RefSeq" id="WP_199396953.1">
    <property type="nucleotide sequence ID" value="NZ_JAEMHK010000019.1"/>
</dbReference>
<dbReference type="PANTHER" id="PTHR35038:SF6">
    <property type="entry name" value="SURFACE LOCALIZED DECAHEME CYTOCHROME C LIPOPROTEIN"/>
    <property type="match status" value="1"/>
</dbReference>
<accession>A0ABS0YWZ8</accession>
<evidence type="ECO:0000256" key="2">
    <source>
        <dbReference type="SAM" id="SignalP"/>
    </source>
</evidence>
<dbReference type="EMBL" id="JAEMHK010000019">
    <property type="protein sequence ID" value="MBJ6802484.1"/>
    <property type="molecule type" value="Genomic_DNA"/>
</dbReference>
<dbReference type="NCBIfam" id="TIGR01904">
    <property type="entry name" value="GSu_C4xC__C2xCH"/>
    <property type="match status" value="1"/>
</dbReference>
<evidence type="ECO:0000313" key="4">
    <source>
        <dbReference type="Proteomes" id="UP000641025"/>
    </source>
</evidence>
<dbReference type="InterPro" id="IPR010176">
    <property type="entry name" value="C4xCH_C2xCH_motif_GEOSU"/>
</dbReference>
<dbReference type="InterPro" id="IPR051829">
    <property type="entry name" value="Multiheme_Cytochr_ET"/>
</dbReference>
<proteinExistence type="predicted"/>
<dbReference type="InterPro" id="IPR036280">
    <property type="entry name" value="Multihaem_cyt_sf"/>
</dbReference>
<evidence type="ECO:0000256" key="1">
    <source>
        <dbReference type="ARBA" id="ARBA00022729"/>
    </source>
</evidence>
<feature type="signal peptide" evidence="2">
    <location>
        <begin position="1"/>
        <end position="24"/>
    </location>
</feature>
<dbReference type="PANTHER" id="PTHR35038">
    <property type="entry name" value="DISSIMILATORY SULFITE REDUCTASE SIRA"/>
    <property type="match status" value="1"/>
</dbReference>
<keyword evidence="4" id="KW-1185">Reference proteome</keyword>
<organism evidence="3 4">
    <name type="scientific">Geomonas propionica</name>
    <dbReference type="NCBI Taxonomy" id="2798582"/>
    <lineage>
        <taxon>Bacteria</taxon>
        <taxon>Pseudomonadati</taxon>
        <taxon>Thermodesulfobacteriota</taxon>
        <taxon>Desulfuromonadia</taxon>
        <taxon>Geobacterales</taxon>
        <taxon>Geobacteraceae</taxon>
        <taxon>Geomonas</taxon>
    </lineage>
</organism>
<dbReference type="SUPFAM" id="SSF48695">
    <property type="entry name" value="Multiheme cytochromes"/>
    <property type="match status" value="3"/>
</dbReference>
<gene>
    <name evidence="3" type="ORF">JFN90_20335</name>
</gene>
<reference evidence="3 4" key="1">
    <citation type="submission" date="2020-12" db="EMBL/GenBank/DDBJ databases">
        <title>Geomonas sp. Red259, isolated from paddy soil.</title>
        <authorList>
            <person name="Xu Z."/>
            <person name="Zhang Z."/>
            <person name="Masuda Y."/>
            <person name="Itoh H."/>
            <person name="Senoo K."/>
        </authorList>
    </citation>
    <scope>NUCLEOTIDE SEQUENCE [LARGE SCALE GENOMIC DNA]</scope>
    <source>
        <strain evidence="3 4">Red259</strain>
    </source>
</reference>
<evidence type="ECO:0000313" key="3">
    <source>
        <dbReference type="EMBL" id="MBJ6802484.1"/>
    </source>
</evidence>
<keyword evidence="1 2" id="KW-0732">Signal</keyword>
<dbReference type="Pfam" id="PF09698">
    <property type="entry name" value="GSu_C4xC__C2xCH"/>
    <property type="match status" value="1"/>
</dbReference>
<sequence length="816" mass="83007">MLNVFKHKNTVTMLLLAGAIFAYAGVPGTADALTCVDCHGNPPVDNASRVGGTTGQFPGSHGTHTGTGAGQYGYACTKCHVNNAAANHANGNIDMAVPINGNTGAAYGKGNSFPVTNSALVGNACSATYCHSNGTSVATGAAATGTSPNWGGSTTCTSCHGTGGTTGAPTYANVRANATAVPTSTGWTTGTNAMVEDGAYAVYNTTTQQPLVLTTFNMTGAGLTAGDTITGISVSVHGLAASGLINVALTKTGNTTIAGTAKTATMTTTDGWVTVNTTPTDLWGTTWTAADLQSANFGVIVKDNDTTASNIQIDCVRVVVYTAAEPKLNSHASHSSKTCDICHNATTTDGTSITSPANHAAGSYNLVAKTGTTFTYAYNAAGSTCSTVSCHGNAIWGVSIFDCVSCHNGVLNTSAATQALGGPTTRRNVVAEMKSTWSHKRSSSGGTPANTVVTAADCIVCHMEGDKATGKASAVHGNGYINLRDPDTGNNIKNVTWNGASPGAYVEGTTDVQFTQFSRNLGVLLENDPNWLIIAAIQQNHCLKCHDAGGATNANAQVPTTGTAMRPFGVAITGHVAPFNSNGSGNVVNVVAGFTTTNASYHPVIGKQNNSYVQGAQMVAPYSGVTKTNGNNTQYGPLMSCWDCHATLGQTGVQTSTVTAHGGAVTLRGPIRAAGTTATTNLCVNCHATKYATTATQHGTGSAFTLGKSNMGTTTFNNCSYCHGYGVVGATYSATSVARPLRMEEAHGFNDRVVGTVGSKWSGGNRPYAFIRNTLSSWSPKSAVGDTIASPSTCTGTGGTCGNDMGNSPNGLGGVY</sequence>